<keyword evidence="1" id="KW-0812">Transmembrane</keyword>
<feature type="transmembrane region" description="Helical" evidence="1">
    <location>
        <begin position="231"/>
        <end position="250"/>
    </location>
</feature>
<feature type="transmembrane region" description="Helical" evidence="1">
    <location>
        <begin position="119"/>
        <end position="139"/>
    </location>
</feature>
<organism evidence="2 3">
    <name type="scientific">Ceriporiopsis subvermispora (strain B)</name>
    <name type="common">White-rot fungus</name>
    <name type="synonym">Gelatoporia subvermispora</name>
    <dbReference type="NCBI Taxonomy" id="914234"/>
    <lineage>
        <taxon>Eukaryota</taxon>
        <taxon>Fungi</taxon>
        <taxon>Dikarya</taxon>
        <taxon>Basidiomycota</taxon>
        <taxon>Agaricomycotina</taxon>
        <taxon>Agaricomycetes</taxon>
        <taxon>Polyporales</taxon>
        <taxon>Gelatoporiaceae</taxon>
        <taxon>Gelatoporia</taxon>
    </lineage>
</organism>
<dbReference type="OrthoDB" id="2803205at2759"/>
<feature type="transmembrane region" description="Helical" evidence="1">
    <location>
        <begin position="85"/>
        <end position="107"/>
    </location>
</feature>
<protein>
    <submittedName>
        <fullName evidence="2">Uncharacterized protein</fullName>
    </submittedName>
</protein>
<name>M2R0G0_CERS8</name>
<gene>
    <name evidence="2" type="ORF">CERSUDRAFT_99431</name>
</gene>
<accession>M2R0G0</accession>
<dbReference type="HOGENOM" id="CLU_059054_0_0_1"/>
<proteinExistence type="predicted"/>
<evidence type="ECO:0000256" key="1">
    <source>
        <dbReference type="SAM" id="Phobius"/>
    </source>
</evidence>
<dbReference type="EMBL" id="KB445811">
    <property type="protein sequence ID" value="EMD32341.1"/>
    <property type="molecule type" value="Genomic_DNA"/>
</dbReference>
<feature type="transmembrane region" description="Helical" evidence="1">
    <location>
        <begin position="16"/>
        <end position="33"/>
    </location>
</feature>
<dbReference type="AlphaFoldDB" id="M2R0G0"/>
<sequence>MVDWQDPDVVAFDIDILVQVSTILLGFYGWYFLTSLTDVEIPLLLSRLRFKFAYFPYLLGRYVLLIDLIMIFVSSVDRRTGDCIVVYRICAILGNAGIGIASLNLMLRTFVIWWYNKPVLVLLVLVCLPQWAIIIYIAVRSPAAMWDPVKKTCSPMALTAELIEALYSYTIGFDLVILGFTVWGLRTIGNSPLRTVLTMQGTWYFVLTSIMSITNMVFARLRLNYVMDTMFALPAVTMSVIVSSRAVIVLQSMKDFEGSPPGVSTANNTTSDHWWRMVWNQQTECGELTTDDHIMYVPD</sequence>
<feature type="transmembrane region" description="Helical" evidence="1">
    <location>
        <begin position="201"/>
        <end position="219"/>
    </location>
</feature>
<feature type="transmembrane region" description="Helical" evidence="1">
    <location>
        <begin position="54"/>
        <end position="73"/>
    </location>
</feature>
<feature type="transmembrane region" description="Helical" evidence="1">
    <location>
        <begin position="166"/>
        <end position="189"/>
    </location>
</feature>
<keyword evidence="1" id="KW-0472">Membrane</keyword>
<reference evidence="2 3" key="1">
    <citation type="journal article" date="2012" name="Proc. Natl. Acad. Sci. U.S.A.">
        <title>Comparative genomics of Ceriporiopsis subvermispora and Phanerochaete chrysosporium provide insight into selective ligninolysis.</title>
        <authorList>
            <person name="Fernandez-Fueyo E."/>
            <person name="Ruiz-Duenas F.J."/>
            <person name="Ferreira P."/>
            <person name="Floudas D."/>
            <person name="Hibbett D.S."/>
            <person name="Canessa P."/>
            <person name="Larrondo L.F."/>
            <person name="James T.Y."/>
            <person name="Seelenfreund D."/>
            <person name="Lobos S."/>
            <person name="Polanco R."/>
            <person name="Tello M."/>
            <person name="Honda Y."/>
            <person name="Watanabe T."/>
            <person name="Watanabe T."/>
            <person name="Ryu J.S."/>
            <person name="Kubicek C.P."/>
            <person name="Schmoll M."/>
            <person name="Gaskell J."/>
            <person name="Hammel K.E."/>
            <person name="St John F.J."/>
            <person name="Vanden Wymelenberg A."/>
            <person name="Sabat G."/>
            <person name="Splinter BonDurant S."/>
            <person name="Syed K."/>
            <person name="Yadav J.S."/>
            <person name="Doddapaneni H."/>
            <person name="Subramanian V."/>
            <person name="Lavin J.L."/>
            <person name="Oguiza J.A."/>
            <person name="Perez G."/>
            <person name="Pisabarro A.G."/>
            <person name="Ramirez L."/>
            <person name="Santoyo F."/>
            <person name="Master E."/>
            <person name="Coutinho P.M."/>
            <person name="Henrissat B."/>
            <person name="Lombard V."/>
            <person name="Magnuson J.K."/>
            <person name="Kuees U."/>
            <person name="Hori C."/>
            <person name="Igarashi K."/>
            <person name="Samejima M."/>
            <person name="Held B.W."/>
            <person name="Barry K.W."/>
            <person name="LaButti K.M."/>
            <person name="Lapidus A."/>
            <person name="Lindquist E.A."/>
            <person name="Lucas S.M."/>
            <person name="Riley R."/>
            <person name="Salamov A.A."/>
            <person name="Hoffmeister D."/>
            <person name="Schwenk D."/>
            <person name="Hadar Y."/>
            <person name="Yarden O."/>
            <person name="de Vries R.P."/>
            <person name="Wiebenga A."/>
            <person name="Stenlid J."/>
            <person name="Eastwood D."/>
            <person name="Grigoriev I.V."/>
            <person name="Berka R.M."/>
            <person name="Blanchette R.A."/>
            <person name="Kersten P."/>
            <person name="Martinez A.T."/>
            <person name="Vicuna R."/>
            <person name="Cullen D."/>
        </authorList>
    </citation>
    <scope>NUCLEOTIDE SEQUENCE [LARGE SCALE GENOMIC DNA]</scope>
    <source>
        <strain evidence="2 3">B</strain>
    </source>
</reference>
<dbReference type="Proteomes" id="UP000016930">
    <property type="component" value="Unassembled WGS sequence"/>
</dbReference>
<evidence type="ECO:0000313" key="3">
    <source>
        <dbReference type="Proteomes" id="UP000016930"/>
    </source>
</evidence>
<keyword evidence="3" id="KW-1185">Reference proteome</keyword>
<keyword evidence="1" id="KW-1133">Transmembrane helix</keyword>
<dbReference type="STRING" id="914234.M2R0G0"/>
<evidence type="ECO:0000313" key="2">
    <source>
        <dbReference type="EMBL" id="EMD32341.1"/>
    </source>
</evidence>